<proteinExistence type="predicted"/>
<evidence type="ECO:0000313" key="2">
    <source>
        <dbReference type="Proteomes" id="UP000823749"/>
    </source>
</evidence>
<organism evidence="1 2">
    <name type="scientific">Rhododendron griersonianum</name>
    <dbReference type="NCBI Taxonomy" id="479676"/>
    <lineage>
        <taxon>Eukaryota</taxon>
        <taxon>Viridiplantae</taxon>
        <taxon>Streptophyta</taxon>
        <taxon>Embryophyta</taxon>
        <taxon>Tracheophyta</taxon>
        <taxon>Spermatophyta</taxon>
        <taxon>Magnoliopsida</taxon>
        <taxon>eudicotyledons</taxon>
        <taxon>Gunneridae</taxon>
        <taxon>Pentapetalae</taxon>
        <taxon>asterids</taxon>
        <taxon>Ericales</taxon>
        <taxon>Ericaceae</taxon>
        <taxon>Ericoideae</taxon>
        <taxon>Rhodoreae</taxon>
        <taxon>Rhododendron</taxon>
    </lineage>
</organism>
<dbReference type="Proteomes" id="UP000823749">
    <property type="component" value="Chromosome 13"/>
</dbReference>
<reference evidence="1 2" key="1">
    <citation type="submission" date="2020-08" db="EMBL/GenBank/DDBJ databases">
        <title>Plant Genome Project.</title>
        <authorList>
            <person name="Zhang R.-G."/>
        </authorList>
    </citation>
    <scope>NUCLEOTIDE SEQUENCE [LARGE SCALE GENOMIC DNA]</scope>
    <source>
        <strain evidence="1">WSP0</strain>
        <tissue evidence="1">Leaf</tissue>
    </source>
</reference>
<comment type="caution">
    <text evidence="1">The sequence shown here is derived from an EMBL/GenBank/DDBJ whole genome shotgun (WGS) entry which is preliminary data.</text>
</comment>
<name>A0AAV6HRM5_9ERIC</name>
<accession>A0AAV6HRM5</accession>
<keyword evidence="2" id="KW-1185">Reference proteome</keyword>
<evidence type="ECO:0000313" key="1">
    <source>
        <dbReference type="EMBL" id="KAG5516668.1"/>
    </source>
</evidence>
<dbReference type="AlphaFoldDB" id="A0AAV6HRM5"/>
<sequence>MRVFASCSPDSNAQHRPWLELANHTAFSLPDTLAVASSHIRKNASYFRHARLLDPLPPVLSPHARLPPCRLAPTPHLHLRPHPLQPRVTAPVRRACLGFQRT</sequence>
<protein>
    <submittedName>
        <fullName evidence="1">Uncharacterized protein</fullName>
    </submittedName>
</protein>
<gene>
    <name evidence="1" type="ORF">RHGRI_037417</name>
</gene>
<dbReference type="EMBL" id="JACTNZ010000013">
    <property type="protein sequence ID" value="KAG5516668.1"/>
    <property type="molecule type" value="Genomic_DNA"/>
</dbReference>